<dbReference type="RefSeq" id="WP_152810682.1">
    <property type="nucleotide sequence ID" value="NZ_WHNW01000010.1"/>
</dbReference>
<keyword evidence="3" id="KW-1185">Reference proteome</keyword>
<dbReference type="InterPro" id="IPR002645">
    <property type="entry name" value="STAS_dom"/>
</dbReference>
<dbReference type="InParanoid" id="A0A6N7F1M0"/>
<evidence type="ECO:0000313" key="3">
    <source>
        <dbReference type="Proteomes" id="UP000471298"/>
    </source>
</evidence>
<protein>
    <submittedName>
        <fullName evidence="2">STAS domain-containing protein</fullName>
    </submittedName>
</protein>
<dbReference type="CDD" id="cd07043">
    <property type="entry name" value="STAS_anti-anti-sigma_factors"/>
    <property type="match status" value="1"/>
</dbReference>
<reference evidence="2 3" key="1">
    <citation type="submission" date="2019-10" db="EMBL/GenBank/DDBJ databases">
        <title>Cardiobacteriales fam. a chemoheterotrophic member of the order Cardiobacteriales, and proposal of Cardiobacteriales fam. nov.</title>
        <authorList>
            <person name="Wang C."/>
        </authorList>
    </citation>
    <scope>NUCLEOTIDE SEQUENCE [LARGE SCALE GENOMIC DNA]</scope>
    <source>
        <strain evidence="2 3">ML27</strain>
    </source>
</reference>
<dbReference type="AlphaFoldDB" id="A0A6N7F1M0"/>
<dbReference type="Pfam" id="PF13466">
    <property type="entry name" value="STAS_2"/>
    <property type="match status" value="1"/>
</dbReference>
<gene>
    <name evidence="2" type="ORF">GCU85_08120</name>
</gene>
<feature type="domain" description="STAS" evidence="1">
    <location>
        <begin position="1"/>
        <end position="99"/>
    </location>
</feature>
<comment type="caution">
    <text evidence="2">The sequence shown here is derived from an EMBL/GenBank/DDBJ whole genome shotgun (WGS) entry which is preliminary data.</text>
</comment>
<accession>A0A6N7F1M0</accession>
<proteinExistence type="predicted"/>
<organism evidence="2 3">
    <name type="scientific">Ostreibacterium oceani</name>
    <dbReference type="NCBI Taxonomy" id="2654998"/>
    <lineage>
        <taxon>Bacteria</taxon>
        <taxon>Pseudomonadati</taxon>
        <taxon>Pseudomonadota</taxon>
        <taxon>Gammaproteobacteria</taxon>
        <taxon>Cardiobacteriales</taxon>
        <taxon>Ostreibacteriaceae</taxon>
        <taxon>Ostreibacterium</taxon>
    </lineage>
</organism>
<sequence>MVYQLPDRITVENANTVLAQLLSQQNGAQNGAQAAQSEAAQSTPVDLSGLTHCDSAGIAVLIAAKAHFRGQNKSLDFVNPSPQVIGLAKFLKTERLLFG</sequence>
<dbReference type="PROSITE" id="PS50801">
    <property type="entry name" value="STAS"/>
    <property type="match status" value="1"/>
</dbReference>
<dbReference type="InterPro" id="IPR036513">
    <property type="entry name" value="STAS_dom_sf"/>
</dbReference>
<dbReference type="Proteomes" id="UP000471298">
    <property type="component" value="Unassembled WGS sequence"/>
</dbReference>
<dbReference type="SUPFAM" id="SSF52091">
    <property type="entry name" value="SpoIIaa-like"/>
    <property type="match status" value="1"/>
</dbReference>
<dbReference type="EMBL" id="WHNW01000010">
    <property type="protein sequence ID" value="MPV86688.1"/>
    <property type="molecule type" value="Genomic_DNA"/>
</dbReference>
<evidence type="ECO:0000313" key="2">
    <source>
        <dbReference type="EMBL" id="MPV86688.1"/>
    </source>
</evidence>
<evidence type="ECO:0000259" key="1">
    <source>
        <dbReference type="PROSITE" id="PS50801"/>
    </source>
</evidence>
<dbReference type="InterPro" id="IPR058548">
    <property type="entry name" value="MlaB-like_STAS"/>
</dbReference>
<name>A0A6N7F1M0_9GAMM</name>
<dbReference type="Gene3D" id="3.30.750.24">
    <property type="entry name" value="STAS domain"/>
    <property type="match status" value="1"/>
</dbReference>